<dbReference type="PANTHER" id="PTHR30055:SF148">
    <property type="entry name" value="TETR-FAMILY TRANSCRIPTIONAL REGULATOR"/>
    <property type="match status" value="1"/>
</dbReference>
<dbReference type="RefSeq" id="WP_344987472.1">
    <property type="nucleotide sequence ID" value="NZ_BAAAXV010000001.1"/>
</dbReference>
<keyword evidence="1" id="KW-0805">Transcription regulation</keyword>
<dbReference type="Pfam" id="PF16859">
    <property type="entry name" value="TetR_C_11"/>
    <property type="match status" value="1"/>
</dbReference>
<name>A0ABV5S9V1_9ACTN</name>
<dbReference type="Proteomes" id="UP001589532">
    <property type="component" value="Unassembled WGS sequence"/>
</dbReference>
<evidence type="ECO:0000256" key="4">
    <source>
        <dbReference type="PROSITE-ProRule" id="PRU00335"/>
    </source>
</evidence>
<dbReference type="PRINTS" id="PR00455">
    <property type="entry name" value="HTHTETR"/>
</dbReference>
<keyword evidence="7" id="KW-1185">Reference proteome</keyword>
<dbReference type="SUPFAM" id="SSF46689">
    <property type="entry name" value="Homeodomain-like"/>
    <property type="match status" value="1"/>
</dbReference>
<dbReference type="InterPro" id="IPR036271">
    <property type="entry name" value="Tet_transcr_reg_TetR-rel_C_sf"/>
</dbReference>
<dbReference type="PROSITE" id="PS50977">
    <property type="entry name" value="HTH_TETR_2"/>
    <property type="match status" value="1"/>
</dbReference>
<keyword evidence="3" id="KW-0804">Transcription</keyword>
<dbReference type="PANTHER" id="PTHR30055">
    <property type="entry name" value="HTH-TYPE TRANSCRIPTIONAL REGULATOR RUTR"/>
    <property type="match status" value="1"/>
</dbReference>
<gene>
    <name evidence="6" type="ORF">ACFFSA_35770</name>
</gene>
<dbReference type="Gene3D" id="1.10.357.10">
    <property type="entry name" value="Tetracycline Repressor, domain 2"/>
    <property type="match status" value="1"/>
</dbReference>
<dbReference type="SUPFAM" id="SSF48498">
    <property type="entry name" value="Tetracyclin repressor-like, C-terminal domain"/>
    <property type="match status" value="1"/>
</dbReference>
<dbReference type="InterPro" id="IPR009057">
    <property type="entry name" value="Homeodomain-like_sf"/>
</dbReference>
<evidence type="ECO:0000259" key="5">
    <source>
        <dbReference type="PROSITE" id="PS50977"/>
    </source>
</evidence>
<evidence type="ECO:0000313" key="7">
    <source>
        <dbReference type="Proteomes" id="UP001589532"/>
    </source>
</evidence>
<evidence type="ECO:0000256" key="2">
    <source>
        <dbReference type="ARBA" id="ARBA00023125"/>
    </source>
</evidence>
<dbReference type="InterPro" id="IPR050109">
    <property type="entry name" value="HTH-type_TetR-like_transc_reg"/>
</dbReference>
<organism evidence="6 7">
    <name type="scientific">Nonomuraea helvata</name>
    <dbReference type="NCBI Taxonomy" id="37484"/>
    <lineage>
        <taxon>Bacteria</taxon>
        <taxon>Bacillati</taxon>
        <taxon>Actinomycetota</taxon>
        <taxon>Actinomycetes</taxon>
        <taxon>Streptosporangiales</taxon>
        <taxon>Streptosporangiaceae</taxon>
        <taxon>Nonomuraea</taxon>
    </lineage>
</organism>
<proteinExistence type="predicted"/>
<protein>
    <submittedName>
        <fullName evidence="6">TetR/AcrR family transcriptional regulator</fullName>
    </submittedName>
</protein>
<dbReference type="Pfam" id="PF00440">
    <property type="entry name" value="TetR_N"/>
    <property type="match status" value="1"/>
</dbReference>
<dbReference type="EMBL" id="JBHMBW010000045">
    <property type="protein sequence ID" value="MFB9628469.1"/>
    <property type="molecule type" value="Genomic_DNA"/>
</dbReference>
<accession>A0ABV5S9V1</accession>
<feature type="domain" description="HTH tetR-type" evidence="5">
    <location>
        <begin position="12"/>
        <end position="72"/>
    </location>
</feature>
<evidence type="ECO:0000256" key="3">
    <source>
        <dbReference type="ARBA" id="ARBA00023163"/>
    </source>
</evidence>
<feature type="DNA-binding region" description="H-T-H motif" evidence="4">
    <location>
        <begin position="35"/>
        <end position="54"/>
    </location>
</feature>
<dbReference type="InterPro" id="IPR011075">
    <property type="entry name" value="TetR_C"/>
</dbReference>
<evidence type="ECO:0000256" key="1">
    <source>
        <dbReference type="ARBA" id="ARBA00023015"/>
    </source>
</evidence>
<keyword evidence="2 4" id="KW-0238">DNA-binding</keyword>
<dbReference type="InterPro" id="IPR001647">
    <property type="entry name" value="HTH_TetR"/>
</dbReference>
<comment type="caution">
    <text evidence="6">The sequence shown here is derived from an EMBL/GenBank/DDBJ whole genome shotgun (WGS) entry which is preliminary data.</text>
</comment>
<sequence length="197" mass="21460">METRRPGRPRSETADQAIIDATLQVVSEVGYEAASLELIAQRAGVGTATIYRRFKRKSGLVAAALAKSAEALRPPTTGAMRSDLAELMRELWAGWEKRPVARVLAAVALSEPELLQIGWQVLAGPHQEVVAAVAREGIARGELREDLDVEVLVDLLCAIPSWLGLMRPDAEFTPELALRFADTILRGAASPLRTRKE</sequence>
<reference evidence="6 7" key="1">
    <citation type="submission" date="2024-09" db="EMBL/GenBank/DDBJ databases">
        <authorList>
            <person name="Sun Q."/>
            <person name="Mori K."/>
        </authorList>
    </citation>
    <scope>NUCLEOTIDE SEQUENCE [LARGE SCALE GENOMIC DNA]</scope>
    <source>
        <strain evidence="6 7">JCM 3143</strain>
    </source>
</reference>
<dbReference type="Gene3D" id="1.10.10.60">
    <property type="entry name" value="Homeodomain-like"/>
    <property type="match status" value="1"/>
</dbReference>
<evidence type="ECO:0000313" key="6">
    <source>
        <dbReference type="EMBL" id="MFB9628469.1"/>
    </source>
</evidence>